<dbReference type="Proteomes" id="UP000516373">
    <property type="component" value="Chromosome"/>
</dbReference>
<evidence type="ECO:0000313" key="4">
    <source>
        <dbReference type="Proteomes" id="UP000516373"/>
    </source>
</evidence>
<evidence type="ECO:0000256" key="1">
    <source>
        <dbReference type="SAM" id="MobiDB-lite"/>
    </source>
</evidence>
<reference evidence="3 4" key="1">
    <citation type="journal article" date="2014" name="Int. J. Syst. Evol. Microbiol.">
        <title>Complete genome sequence of Corynebacterium casei LMG S-19264T (=DSM 44701T), isolated from a smear-ripened cheese.</title>
        <authorList>
            <consortium name="US DOE Joint Genome Institute (JGI-PGF)"/>
            <person name="Walter F."/>
            <person name="Albersmeier A."/>
            <person name="Kalinowski J."/>
            <person name="Ruckert C."/>
        </authorList>
    </citation>
    <scope>NUCLEOTIDE SEQUENCE [LARGE SCALE GENOMIC DNA]</scope>
    <source>
        <strain evidence="3 4">JCM 4255</strain>
    </source>
</reference>
<dbReference type="PROSITE" id="PS51257">
    <property type="entry name" value="PROKAR_LIPOPROTEIN"/>
    <property type="match status" value="1"/>
</dbReference>
<name>A0A7G1NL02_9ACTN</name>
<evidence type="ECO:0000313" key="3">
    <source>
        <dbReference type="EMBL" id="BCL23489.1"/>
    </source>
</evidence>
<dbReference type="KEGG" id="stui:GCM10017668_53320"/>
<organism evidence="3 4">
    <name type="scientific">Streptomyces tuirus</name>
    <dbReference type="NCBI Taxonomy" id="68278"/>
    <lineage>
        <taxon>Bacteria</taxon>
        <taxon>Bacillati</taxon>
        <taxon>Actinomycetota</taxon>
        <taxon>Actinomycetes</taxon>
        <taxon>Kitasatosporales</taxon>
        <taxon>Streptomycetaceae</taxon>
        <taxon>Streptomyces</taxon>
    </lineage>
</organism>
<feature type="signal peptide" evidence="2">
    <location>
        <begin position="1"/>
        <end position="20"/>
    </location>
</feature>
<gene>
    <name evidence="3" type="ORF">GCM10017668_53320</name>
</gene>
<accession>A0A7G1NL02</accession>
<feature type="region of interest" description="Disordered" evidence="1">
    <location>
        <begin position="23"/>
        <end position="70"/>
    </location>
</feature>
<sequence length="196" mass="20664">MHKSASIAVVAALVFGGVAACGDSDSASEISPQTSPTSTPASTRQEASPQSPSPQTPRELKKGQTISVTTEDGPAEITLLAVDNTTAIGDDKADAGQQYVVYSMRVKNLSTTGTTEWDTYWLSNPRWSGANGEADSPVFVVGPEDPKLIPYDPFTSTPDPRPGEHINATEVLGVPNTPGTLQFEDDGTAQFNIIIK</sequence>
<feature type="chain" id="PRO_5039235601" description="DUF4352 domain-containing protein" evidence="2">
    <location>
        <begin position="21"/>
        <end position="196"/>
    </location>
</feature>
<protein>
    <recommendedName>
        <fullName evidence="5">DUF4352 domain-containing protein</fullName>
    </recommendedName>
</protein>
<keyword evidence="2" id="KW-0732">Signal</keyword>
<dbReference type="RefSeq" id="WP_190902953.1">
    <property type="nucleotide sequence ID" value="NZ_AP023439.1"/>
</dbReference>
<evidence type="ECO:0008006" key="5">
    <source>
        <dbReference type="Google" id="ProtNLM"/>
    </source>
</evidence>
<dbReference type="AlphaFoldDB" id="A0A7G1NL02"/>
<proteinExistence type="predicted"/>
<dbReference type="EMBL" id="AP023439">
    <property type="protein sequence ID" value="BCL23489.1"/>
    <property type="molecule type" value="Genomic_DNA"/>
</dbReference>
<evidence type="ECO:0000256" key="2">
    <source>
        <dbReference type="SAM" id="SignalP"/>
    </source>
</evidence>
<feature type="compositionally biased region" description="Low complexity" evidence="1">
    <location>
        <begin position="31"/>
        <end position="43"/>
    </location>
</feature>